<proteinExistence type="predicted"/>
<organism evidence="1">
    <name type="scientific">Ralstonia solanacearum</name>
    <name type="common">Pseudomonas solanacearum</name>
    <dbReference type="NCBI Taxonomy" id="305"/>
    <lineage>
        <taxon>Bacteria</taxon>
        <taxon>Pseudomonadati</taxon>
        <taxon>Pseudomonadota</taxon>
        <taxon>Betaproteobacteria</taxon>
        <taxon>Burkholderiales</taxon>
        <taxon>Burkholderiaceae</taxon>
        <taxon>Ralstonia</taxon>
        <taxon>Ralstonia solanacearum species complex</taxon>
    </lineage>
</organism>
<dbReference type="EMBL" id="LN899823">
    <property type="protein sequence ID" value="CUV25120.1"/>
    <property type="molecule type" value="Genomic_DNA"/>
</dbReference>
<dbReference type="AlphaFoldDB" id="A0A0S4USC3"/>
<evidence type="ECO:0000313" key="1">
    <source>
        <dbReference type="EMBL" id="CUV25120.1"/>
    </source>
</evidence>
<accession>A0A0S4USC3</accession>
<protein>
    <submittedName>
        <fullName evidence="1">Uncharacterized protein</fullName>
    </submittedName>
</protein>
<gene>
    <name evidence="1" type="ORF">RUN1744_v1_840047</name>
</gene>
<reference evidence="1" key="1">
    <citation type="submission" date="2015-10" db="EMBL/GenBank/DDBJ databases">
        <authorList>
            <person name="Gilbert D.G."/>
        </authorList>
    </citation>
    <scope>NUCLEOTIDE SEQUENCE</scope>
    <source>
        <strain evidence="1">Phyl III-seqv23</strain>
    </source>
</reference>
<sequence>MHCKRIRSPDGLTVYESALGVAPAPRPGKALARFLLKLFAIRVCLREITRFCALGKARKRA</sequence>
<name>A0A0S4USC3_RALSL</name>